<dbReference type="PROSITE" id="PS00041">
    <property type="entry name" value="HTH_ARAC_FAMILY_1"/>
    <property type="match status" value="1"/>
</dbReference>
<keyword evidence="2" id="KW-0238">DNA-binding</keyword>
<dbReference type="PANTHER" id="PTHR43280:SF2">
    <property type="entry name" value="HTH-TYPE TRANSCRIPTIONAL REGULATOR EXSA"/>
    <property type="match status" value="1"/>
</dbReference>
<evidence type="ECO:0000313" key="7">
    <source>
        <dbReference type="Proteomes" id="UP001056756"/>
    </source>
</evidence>
<proteinExistence type="predicted"/>
<evidence type="ECO:0000256" key="3">
    <source>
        <dbReference type="ARBA" id="ARBA00023163"/>
    </source>
</evidence>
<protein>
    <submittedName>
        <fullName evidence="6">AraC family transcriptional regulator</fullName>
    </submittedName>
</protein>
<feature type="domain" description="Fe/B12 periplasmic-binding" evidence="5">
    <location>
        <begin position="278"/>
        <end position="535"/>
    </location>
</feature>
<dbReference type="InterPro" id="IPR018062">
    <property type="entry name" value="HTH_AraC-typ_CS"/>
</dbReference>
<dbReference type="PANTHER" id="PTHR43280">
    <property type="entry name" value="ARAC-FAMILY TRANSCRIPTIONAL REGULATOR"/>
    <property type="match status" value="1"/>
</dbReference>
<dbReference type="Gene3D" id="3.40.50.1980">
    <property type="entry name" value="Nitrogenase molybdenum iron protein domain"/>
    <property type="match status" value="2"/>
</dbReference>
<evidence type="ECO:0000256" key="2">
    <source>
        <dbReference type="ARBA" id="ARBA00023125"/>
    </source>
</evidence>
<dbReference type="PROSITE" id="PS50983">
    <property type="entry name" value="FE_B12_PBP"/>
    <property type="match status" value="1"/>
</dbReference>
<evidence type="ECO:0000313" key="6">
    <source>
        <dbReference type="EMBL" id="URN95672.1"/>
    </source>
</evidence>
<dbReference type="InterPro" id="IPR002491">
    <property type="entry name" value="ABC_transptr_periplasmic_BD"/>
</dbReference>
<reference evidence="6" key="1">
    <citation type="submission" date="2022-05" db="EMBL/GenBank/DDBJ databases">
        <title>Novel bacterial taxa in a minimal lignocellulolytic consortium and its capacity to transform plastics disclosed by genome-resolved metagenomics.</title>
        <authorList>
            <person name="Rodriguez C.A.D."/>
            <person name="Diaz-Garcia L."/>
            <person name="Herrera K."/>
            <person name="Tarazona N.A."/>
            <person name="Sproer C."/>
            <person name="Overmann J."/>
            <person name="Jimenez D.J."/>
        </authorList>
    </citation>
    <scope>NUCLEOTIDE SEQUENCE</scope>
    <source>
        <strain evidence="6">MAG5</strain>
    </source>
</reference>
<evidence type="ECO:0000259" key="5">
    <source>
        <dbReference type="PROSITE" id="PS50983"/>
    </source>
</evidence>
<dbReference type="AlphaFoldDB" id="A0A9J6ZIQ2"/>
<dbReference type="KEGG" id="plig:NAG76_05350"/>
<feature type="domain" description="HTH araC/xylS-type" evidence="4">
    <location>
        <begin position="176"/>
        <end position="274"/>
    </location>
</feature>
<dbReference type="Pfam" id="PF01497">
    <property type="entry name" value="Peripla_BP_2"/>
    <property type="match status" value="1"/>
</dbReference>
<dbReference type="SUPFAM" id="SSF51215">
    <property type="entry name" value="Regulatory protein AraC"/>
    <property type="match status" value="1"/>
</dbReference>
<dbReference type="GO" id="GO:0043565">
    <property type="term" value="F:sequence-specific DNA binding"/>
    <property type="evidence" value="ECO:0007669"/>
    <property type="project" value="InterPro"/>
</dbReference>
<dbReference type="InterPro" id="IPR020449">
    <property type="entry name" value="Tscrpt_reg_AraC-type_HTH"/>
</dbReference>
<dbReference type="SMART" id="SM00342">
    <property type="entry name" value="HTH_ARAC"/>
    <property type="match status" value="1"/>
</dbReference>
<name>A0A9J6ZIQ2_9BACL</name>
<keyword evidence="3" id="KW-0804">Transcription</keyword>
<evidence type="ECO:0000256" key="1">
    <source>
        <dbReference type="ARBA" id="ARBA00023015"/>
    </source>
</evidence>
<dbReference type="SUPFAM" id="SSF46689">
    <property type="entry name" value="Homeodomain-like"/>
    <property type="match status" value="2"/>
</dbReference>
<evidence type="ECO:0000259" key="4">
    <source>
        <dbReference type="PROSITE" id="PS01124"/>
    </source>
</evidence>
<dbReference type="PROSITE" id="PS01124">
    <property type="entry name" value="HTH_ARAC_FAMILY_2"/>
    <property type="match status" value="1"/>
</dbReference>
<dbReference type="Pfam" id="PF12833">
    <property type="entry name" value="HTH_18"/>
    <property type="match status" value="1"/>
</dbReference>
<organism evidence="6 7">
    <name type="scientific">Candidatus Pristimantibacillus lignocellulolyticus</name>
    <dbReference type="NCBI Taxonomy" id="2994561"/>
    <lineage>
        <taxon>Bacteria</taxon>
        <taxon>Bacillati</taxon>
        <taxon>Bacillota</taxon>
        <taxon>Bacilli</taxon>
        <taxon>Bacillales</taxon>
        <taxon>Paenibacillaceae</taxon>
        <taxon>Candidatus Pristimantibacillus</taxon>
    </lineage>
</organism>
<accession>A0A9J6ZIQ2</accession>
<dbReference type="GO" id="GO:0003700">
    <property type="term" value="F:DNA-binding transcription factor activity"/>
    <property type="evidence" value="ECO:0007669"/>
    <property type="project" value="InterPro"/>
</dbReference>
<dbReference type="Proteomes" id="UP001056756">
    <property type="component" value="Chromosome"/>
</dbReference>
<dbReference type="SUPFAM" id="SSF53807">
    <property type="entry name" value="Helical backbone' metal receptor"/>
    <property type="match status" value="1"/>
</dbReference>
<keyword evidence="1" id="KW-0805">Transcription regulation</keyword>
<dbReference type="PRINTS" id="PR00032">
    <property type="entry name" value="HTHARAC"/>
</dbReference>
<dbReference type="InterPro" id="IPR018060">
    <property type="entry name" value="HTH_AraC"/>
</dbReference>
<gene>
    <name evidence="6" type="ORF">NAG76_05350</name>
</gene>
<dbReference type="EMBL" id="CP097899">
    <property type="protein sequence ID" value="URN95672.1"/>
    <property type="molecule type" value="Genomic_DNA"/>
</dbReference>
<dbReference type="InterPro" id="IPR037923">
    <property type="entry name" value="HTH-like"/>
</dbReference>
<dbReference type="InterPro" id="IPR009057">
    <property type="entry name" value="Homeodomain-like_sf"/>
</dbReference>
<dbReference type="Gene3D" id="1.10.10.60">
    <property type="entry name" value="Homeodomain-like"/>
    <property type="match status" value="2"/>
</dbReference>
<sequence>MDDQQPDVYKVSNVVYQWRDIEFVTVPASRSPLIVSSTYTMLLITSGSGIFLKNKVRERVIIGDCVILPPGEAIVIKVGDEALTYYRIGFEVFGSLNSESVVTGQPLLDKLLQQAIISCESFSSCLLLAEELYKQHMLIDELEQMENQLRFQKLLLYILKQFRSTNRDTHLRKDIQDSIEYINNNFHESISIEELAMMTSTNRSSYTQLFKEITGQLPIDYLNTLRIDKAQQLLLMTEDNLQQIAQTIGYSTEYYFNRKFKNKVGLTPGKYRSGYKANSNIFAPFLEDFLIALDVKPVLQCSHKQWGQQEYLNMSEVPTFDVTAENWSILSEYDTELIILSEGYERWSLQQCSQISPVYKLFSSAENWRETLQTIGTIVGRKDKVAIVIDEHEQHIAQARAQLSQTLGNESVAVLRIASNRIHLYGGPTRGYTGPLLYQNLGLAQPTMVQRISPDERRVNLSMDALSKLDADHIFITFEKEDEVGAGRELLQSSIWQALPAVKGNRVYEVDFYAWMNYGVLSHNRKIEDILRVLA</sequence>